<dbReference type="AlphaFoldDB" id="A0A0A9DX12"/>
<reference evidence="1" key="1">
    <citation type="submission" date="2014-09" db="EMBL/GenBank/DDBJ databases">
        <authorList>
            <person name="Magalhaes I.L.F."/>
            <person name="Oliveira U."/>
            <person name="Santos F.R."/>
            <person name="Vidigal T.H.D.A."/>
            <person name="Brescovit A.D."/>
            <person name="Santos A.J."/>
        </authorList>
    </citation>
    <scope>NUCLEOTIDE SEQUENCE</scope>
    <source>
        <tissue evidence="1">Shoot tissue taken approximately 20 cm above the soil surface</tissue>
    </source>
</reference>
<organism evidence="1">
    <name type="scientific">Arundo donax</name>
    <name type="common">Giant reed</name>
    <name type="synonym">Donax arundinaceus</name>
    <dbReference type="NCBI Taxonomy" id="35708"/>
    <lineage>
        <taxon>Eukaryota</taxon>
        <taxon>Viridiplantae</taxon>
        <taxon>Streptophyta</taxon>
        <taxon>Embryophyta</taxon>
        <taxon>Tracheophyta</taxon>
        <taxon>Spermatophyta</taxon>
        <taxon>Magnoliopsida</taxon>
        <taxon>Liliopsida</taxon>
        <taxon>Poales</taxon>
        <taxon>Poaceae</taxon>
        <taxon>PACMAD clade</taxon>
        <taxon>Arundinoideae</taxon>
        <taxon>Arundineae</taxon>
        <taxon>Arundo</taxon>
    </lineage>
</organism>
<protein>
    <submittedName>
        <fullName evidence="1">Uncharacterized protein</fullName>
    </submittedName>
</protein>
<dbReference type="EMBL" id="GBRH01204811">
    <property type="protein sequence ID" value="JAD93084.1"/>
    <property type="molecule type" value="Transcribed_RNA"/>
</dbReference>
<sequence length="43" mass="4972">MQKCVNGTYFLFYIVKTSYIHPNQQELATCSSGDMIERKGMHT</sequence>
<proteinExistence type="predicted"/>
<name>A0A0A9DX12_ARUDO</name>
<reference evidence="1" key="2">
    <citation type="journal article" date="2015" name="Data Brief">
        <title>Shoot transcriptome of the giant reed, Arundo donax.</title>
        <authorList>
            <person name="Barrero R.A."/>
            <person name="Guerrero F.D."/>
            <person name="Moolhuijzen P."/>
            <person name="Goolsby J.A."/>
            <person name="Tidwell J."/>
            <person name="Bellgard S.E."/>
            <person name="Bellgard M.I."/>
        </authorList>
    </citation>
    <scope>NUCLEOTIDE SEQUENCE</scope>
    <source>
        <tissue evidence="1">Shoot tissue taken approximately 20 cm above the soil surface</tissue>
    </source>
</reference>
<evidence type="ECO:0000313" key="1">
    <source>
        <dbReference type="EMBL" id="JAD93084.1"/>
    </source>
</evidence>
<accession>A0A0A9DX12</accession>